<proteinExistence type="predicted"/>
<sequence>MSNVLRILFFSAVCALNIVILITWVIPVLNTNLNRGYYDAFSFISVLCGNNPDNSVIQLLNINNYDGVLFVMLMSPGIITSWIAFFTVYKFVLLDVPLFSIQVIFPIRTKKPQQTC</sequence>
<keyword evidence="1" id="KW-0472">Membrane</keyword>
<reference evidence="2" key="2">
    <citation type="submission" date="2018-07" db="EMBL/GenBank/DDBJ databases">
        <authorList>
            <consortium name="NCBI Pathogen Detection Project"/>
        </authorList>
    </citation>
    <scope>NUCLEOTIDE SEQUENCE</scope>
    <source>
        <strain evidence="2">10-8458</strain>
    </source>
</reference>
<dbReference type="EMBL" id="DAASNA010000032">
    <property type="protein sequence ID" value="HAE6197613.1"/>
    <property type="molecule type" value="Genomic_DNA"/>
</dbReference>
<keyword evidence="1" id="KW-0812">Transmembrane</keyword>
<feature type="transmembrane region" description="Helical" evidence="1">
    <location>
        <begin position="7"/>
        <end position="26"/>
    </location>
</feature>
<accession>A0A734CCE8</accession>
<organism evidence="2">
    <name type="scientific">Salmonella enterica subsp. enterica serovar Lattenkamp</name>
    <dbReference type="NCBI Taxonomy" id="2564671"/>
    <lineage>
        <taxon>Bacteria</taxon>
        <taxon>Pseudomonadati</taxon>
        <taxon>Pseudomonadota</taxon>
        <taxon>Gammaproteobacteria</taxon>
        <taxon>Enterobacterales</taxon>
        <taxon>Enterobacteriaceae</taxon>
        <taxon>Salmonella</taxon>
    </lineage>
</organism>
<keyword evidence="1" id="KW-1133">Transmembrane helix</keyword>
<comment type="caution">
    <text evidence="2">The sequence shown here is derived from an EMBL/GenBank/DDBJ whole genome shotgun (WGS) entry which is preliminary data.</text>
</comment>
<reference evidence="2" key="1">
    <citation type="journal article" date="2018" name="Genome Biol.">
        <title>SKESA: strategic k-mer extension for scrupulous assemblies.</title>
        <authorList>
            <person name="Souvorov A."/>
            <person name="Agarwala R."/>
            <person name="Lipman D.J."/>
        </authorList>
    </citation>
    <scope>NUCLEOTIDE SEQUENCE</scope>
    <source>
        <strain evidence="2">10-8458</strain>
    </source>
</reference>
<feature type="transmembrane region" description="Helical" evidence="1">
    <location>
        <begin position="68"/>
        <end position="92"/>
    </location>
</feature>
<gene>
    <name evidence="2" type="ORF">G4I95_004923</name>
</gene>
<evidence type="ECO:0000313" key="2">
    <source>
        <dbReference type="EMBL" id="HAE6197613.1"/>
    </source>
</evidence>
<protein>
    <submittedName>
        <fullName evidence="2">Uncharacterized protein</fullName>
    </submittedName>
</protein>
<dbReference type="AlphaFoldDB" id="A0A734CCE8"/>
<evidence type="ECO:0000256" key="1">
    <source>
        <dbReference type="SAM" id="Phobius"/>
    </source>
</evidence>
<name>A0A734CCE8_SALET</name>